<dbReference type="InterPro" id="IPR012074">
    <property type="entry name" value="GAF_ANTAR"/>
</dbReference>
<proteinExistence type="predicted"/>
<dbReference type="Proteomes" id="UP000198751">
    <property type="component" value="Chromosome I"/>
</dbReference>
<sequence length="245" mass="26208">MATDRTDEPVAKRLGELVLTSSHVEEFLHDLAVEAAAELSSTGQQVSCSITVVRRKKAATAASSDGRARAMDEVQYTFNDGPCLSAIRLATTIHVPDLHNELRWPEYLEAVNEGTLKSILAVPVPVDNEARAALNLYSDGKDAFPADSVASAERFAREASQSLRLALRIAQLTDARDDLAAAMASRTTIDLAAGAIMGQNRCNQETAMAILKSASSTRNIKLRDVAARVIASVAADDTVSTHFDA</sequence>
<dbReference type="PROSITE" id="PS50921">
    <property type="entry name" value="ANTAR"/>
    <property type="match status" value="1"/>
</dbReference>
<dbReference type="SUPFAM" id="SSF52172">
    <property type="entry name" value="CheY-like"/>
    <property type="match status" value="1"/>
</dbReference>
<evidence type="ECO:0000256" key="2">
    <source>
        <dbReference type="ARBA" id="ARBA00022777"/>
    </source>
</evidence>
<keyword evidence="4" id="KW-0804">Transcription</keyword>
<evidence type="ECO:0000256" key="3">
    <source>
        <dbReference type="ARBA" id="ARBA00023015"/>
    </source>
</evidence>
<dbReference type="SMART" id="SM00065">
    <property type="entry name" value="GAF"/>
    <property type="match status" value="1"/>
</dbReference>
<keyword evidence="7" id="KW-1185">Reference proteome</keyword>
<dbReference type="OrthoDB" id="3820533at2"/>
<dbReference type="Gene3D" id="1.10.10.10">
    <property type="entry name" value="Winged helix-like DNA-binding domain superfamily/Winged helix DNA-binding domain"/>
    <property type="match status" value="1"/>
</dbReference>
<keyword evidence="1" id="KW-0808">Transferase</keyword>
<dbReference type="GO" id="GO:0016301">
    <property type="term" value="F:kinase activity"/>
    <property type="evidence" value="ECO:0007669"/>
    <property type="project" value="UniProtKB-KW"/>
</dbReference>
<feature type="domain" description="ANTAR" evidence="5">
    <location>
        <begin position="169"/>
        <end position="230"/>
    </location>
</feature>
<protein>
    <submittedName>
        <fullName evidence="6">GAF domain-containing protein</fullName>
    </submittedName>
</protein>
<evidence type="ECO:0000259" key="5">
    <source>
        <dbReference type="PROSITE" id="PS50921"/>
    </source>
</evidence>
<dbReference type="InterPro" id="IPR005561">
    <property type="entry name" value="ANTAR"/>
</dbReference>
<dbReference type="AlphaFoldDB" id="A0A1H2B738"/>
<evidence type="ECO:0000313" key="7">
    <source>
        <dbReference type="Proteomes" id="UP000198751"/>
    </source>
</evidence>
<dbReference type="GO" id="GO:0003723">
    <property type="term" value="F:RNA binding"/>
    <property type="evidence" value="ECO:0007669"/>
    <property type="project" value="InterPro"/>
</dbReference>
<dbReference type="InterPro" id="IPR036388">
    <property type="entry name" value="WH-like_DNA-bd_sf"/>
</dbReference>
<organism evidence="6 7">
    <name type="scientific">Pseudarthrobacter equi</name>
    <dbReference type="NCBI Taxonomy" id="728066"/>
    <lineage>
        <taxon>Bacteria</taxon>
        <taxon>Bacillati</taxon>
        <taxon>Actinomycetota</taxon>
        <taxon>Actinomycetes</taxon>
        <taxon>Micrococcales</taxon>
        <taxon>Micrococcaceae</taxon>
        <taxon>Pseudarthrobacter</taxon>
    </lineage>
</organism>
<dbReference type="SMART" id="SM01012">
    <property type="entry name" value="ANTAR"/>
    <property type="match status" value="1"/>
</dbReference>
<name>A0A1H2B738_9MICC</name>
<dbReference type="InterPro" id="IPR003018">
    <property type="entry name" value="GAF"/>
</dbReference>
<dbReference type="InterPro" id="IPR029016">
    <property type="entry name" value="GAF-like_dom_sf"/>
</dbReference>
<dbReference type="InterPro" id="IPR011006">
    <property type="entry name" value="CheY-like_superfamily"/>
</dbReference>
<dbReference type="Gene3D" id="3.30.450.40">
    <property type="match status" value="1"/>
</dbReference>
<dbReference type="EMBL" id="LT629779">
    <property type="protein sequence ID" value="SDT53749.1"/>
    <property type="molecule type" value="Genomic_DNA"/>
</dbReference>
<evidence type="ECO:0000313" key="6">
    <source>
        <dbReference type="EMBL" id="SDT53749.1"/>
    </source>
</evidence>
<accession>A0A1H2B738</accession>
<dbReference type="Pfam" id="PF03861">
    <property type="entry name" value="ANTAR"/>
    <property type="match status" value="1"/>
</dbReference>
<reference evidence="7" key="1">
    <citation type="submission" date="2016-10" db="EMBL/GenBank/DDBJ databases">
        <authorList>
            <person name="Varghese N."/>
            <person name="Submissions S."/>
        </authorList>
    </citation>
    <scope>NUCLEOTIDE SEQUENCE [LARGE SCALE GENOMIC DNA]</scope>
    <source>
        <strain evidence="7">IMMIB L-1606</strain>
    </source>
</reference>
<dbReference type="Pfam" id="PF13185">
    <property type="entry name" value="GAF_2"/>
    <property type="match status" value="1"/>
</dbReference>
<dbReference type="PIRSF" id="PIRSF036625">
    <property type="entry name" value="GAF_ANTAR"/>
    <property type="match status" value="1"/>
</dbReference>
<dbReference type="SUPFAM" id="SSF55781">
    <property type="entry name" value="GAF domain-like"/>
    <property type="match status" value="1"/>
</dbReference>
<evidence type="ECO:0000256" key="4">
    <source>
        <dbReference type="ARBA" id="ARBA00023163"/>
    </source>
</evidence>
<keyword evidence="3" id="KW-0805">Transcription regulation</keyword>
<dbReference type="RefSeq" id="WP_091722636.1">
    <property type="nucleotide sequence ID" value="NZ_CAUQLD010000005.1"/>
</dbReference>
<evidence type="ECO:0000256" key="1">
    <source>
        <dbReference type="ARBA" id="ARBA00022679"/>
    </source>
</evidence>
<keyword evidence="2" id="KW-0418">Kinase</keyword>
<gene>
    <name evidence="6" type="ORF">SAMN04489743_3461</name>
</gene>